<proteinExistence type="predicted"/>
<dbReference type="GO" id="GO:0005634">
    <property type="term" value="C:nucleus"/>
    <property type="evidence" value="ECO:0000318"/>
    <property type="project" value="GO_Central"/>
</dbReference>
<sequence length="383" mass="42562">MGRAPCCEKVGMKRGRWTEEEDDKLMKYIQENGEGSWRAMPKNAGLLRCGKSCRLRWINYLRSDLKRGNITPEEEETIIKLRSTMGNRWSMIAGQLPGRTDNEIKNYWNSHLSRKIHTFRRPNCDPSSGGKIVINMSNAAAPPKRRGGRTSRAAMQRNRNNKSLNTTTATAATTTNNKITNINNNVLVTMGPTHEISNINNNDSNKEEMGNENLMFSDVQESELLGIEDIMGLDGLLATTNEDSGLESDGGVGPSESNGPMGMSPFAAADHQDHQDHHHNQNNINVSSSTGSNGGGSGSTASSSSNFDHQDHGGFDWDWEIGTVDYVGPEFKLWDEKEQFISWLCENDDHIIQQADHQPVFSDLNSADLDAEKEQAMFAWLLS</sequence>
<feature type="domain" description="Myb-like" evidence="5">
    <location>
        <begin position="62"/>
        <end position="112"/>
    </location>
</feature>
<dbReference type="SMART" id="SM00717">
    <property type="entry name" value="SANT"/>
    <property type="match status" value="2"/>
</dbReference>
<dbReference type="RefSeq" id="XP_021836184.2">
    <property type="nucleotide sequence ID" value="XM_021980492.2"/>
</dbReference>
<feature type="domain" description="Myb-like" evidence="5">
    <location>
        <begin position="9"/>
        <end position="61"/>
    </location>
</feature>
<dbReference type="Proteomes" id="UP000813463">
    <property type="component" value="Chromosome 5"/>
</dbReference>
<dbReference type="PROSITE" id="PS51294">
    <property type="entry name" value="HTH_MYB"/>
    <property type="match status" value="2"/>
</dbReference>
<feature type="compositionally biased region" description="Low complexity" evidence="4">
    <location>
        <begin position="281"/>
        <end position="291"/>
    </location>
</feature>
<evidence type="ECO:0000259" key="5">
    <source>
        <dbReference type="PROSITE" id="PS50090"/>
    </source>
</evidence>
<dbReference type="InterPro" id="IPR009057">
    <property type="entry name" value="Homeodomain-like_sf"/>
</dbReference>
<dbReference type="CDD" id="cd00167">
    <property type="entry name" value="SANT"/>
    <property type="match status" value="2"/>
</dbReference>
<reference evidence="8" key="2">
    <citation type="submission" date="2025-08" db="UniProtKB">
        <authorList>
            <consortium name="RefSeq"/>
        </authorList>
    </citation>
    <scope>IDENTIFICATION</scope>
    <source>
        <tissue evidence="8">Leaf</tissue>
    </source>
</reference>
<dbReference type="KEGG" id="soe:110775895"/>
<feature type="domain" description="HTH myb-type" evidence="6">
    <location>
        <begin position="62"/>
        <end position="116"/>
    </location>
</feature>
<feature type="region of interest" description="Disordered" evidence="4">
    <location>
        <begin position="240"/>
        <end position="309"/>
    </location>
</feature>
<dbReference type="InterPro" id="IPR001005">
    <property type="entry name" value="SANT/Myb"/>
</dbReference>
<reference evidence="7" key="1">
    <citation type="journal article" date="2021" name="Nat. Commun.">
        <title>Genomic analyses provide insights into spinach domestication and the genetic basis of agronomic traits.</title>
        <authorList>
            <person name="Cai X."/>
            <person name="Sun X."/>
            <person name="Xu C."/>
            <person name="Sun H."/>
            <person name="Wang X."/>
            <person name="Ge C."/>
            <person name="Zhang Z."/>
            <person name="Wang Q."/>
            <person name="Fei Z."/>
            <person name="Jiao C."/>
            <person name="Wang Q."/>
        </authorList>
    </citation>
    <scope>NUCLEOTIDE SEQUENCE [LARGE SCALE GENOMIC DNA]</scope>
    <source>
        <strain evidence="7">cv. Varoflay</strain>
    </source>
</reference>
<evidence type="ECO:0000256" key="2">
    <source>
        <dbReference type="ARBA" id="ARBA00023125"/>
    </source>
</evidence>
<dbReference type="InterPro" id="IPR015495">
    <property type="entry name" value="Myb_TF_plants"/>
</dbReference>
<keyword evidence="3" id="KW-0539">Nucleus</keyword>
<gene>
    <name evidence="8" type="primary">LOC110775895</name>
</gene>
<dbReference type="AlphaFoldDB" id="A0A9R0JIR4"/>
<keyword evidence="7" id="KW-1185">Reference proteome</keyword>
<dbReference type="Gene3D" id="1.10.10.60">
    <property type="entry name" value="Homeodomain-like"/>
    <property type="match status" value="2"/>
</dbReference>
<dbReference type="GeneID" id="110775895"/>
<keyword evidence="2" id="KW-0238">DNA-binding</keyword>
<protein>
    <submittedName>
        <fullName evidence="8">Transcription factor MYB11</fullName>
    </submittedName>
</protein>
<dbReference type="GO" id="GO:0006355">
    <property type="term" value="P:regulation of DNA-templated transcription"/>
    <property type="evidence" value="ECO:0000318"/>
    <property type="project" value="GO_Central"/>
</dbReference>
<feature type="compositionally biased region" description="Basic and acidic residues" evidence="4">
    <location>
        <begin position="270"/>
        <end position="279"/>
    </location>
</feature>
<evidence type="ECO:0000256" key="1">
    <source>
        <dbReference type="ARBA" id="ARBA00004123"/>
    </source>
</evidence>
<dbReference type="Pfam" id="PF00249">
    <property type="entry name" value="Myb_DNA-binding"/>
    <property type="match status" value="2"/>
</dbReference>
<dbReference type="PANTHER" id="PTHR47999">
    <property type="entry name" value="TRANSCRIPTION FACTOR MYB8-RELATED-RELATED"/>
    <property type="match status" value="1"/>
</dbReference>
<comment type="subcellular location">
    <subcellularLocation>
        <location evidence="1">Nucleus</location>
    </subcellularLocation>
</comment>
<evidence type="ECO:0000256" key="4">
    <source>
        <dbReference type="SAM" id="MobiDB-lite"/>
    </source>
</evidence>
<feature type="domain" description="HTH myb-type" evidence="6">
    <location>
        <begin position="9"/>
        <end position="61"/>
    </location>
</feature>
<evidence type="ECO:0000313" key="8">
    <source>
        <dbReference type="RefSeq" id="XP_021836184.2"/>
    </source>
</evidence>
<evidence type="ECO:0000259" key="6">
    <source>
        <dbReference type="PROSITE" id="PS51294"/>
    </source>
</evidence>
<dbReference type="SUPFAM" id="SSF46689">
    <property type="entry name" value="Homeodomain-like"/>
    <property type="match status" value="1"/>
</dbReference>
<name>A0A9R0JIR4_SPIOL</name>
<dbReference type="GO" id="GO:0000987">
    <property type="term" value="F:cis-regulatory region sequence-specific DNA binding"/>
    <property type="evidence" value="ECO:0000318"/>
    <property type="project" value="GO_Central"/>
</dbReference>
<evidence type="ECO:0000256" key="3">
    <source>
        <dbReference type="ARBA" id="ARBA00023242"/>
    </source>
</evidence>
<dbReference type="PANTHER" id="PTHR47999:SF6">
    <property type="entry name" value="MYB-RELATED PROTEIN P"/>
    <property type="match status" value="1"/>
</dbReference>
<dbReference type="PROSITE" id="PS50090">
    <property type="entry name" value="MYB_LIKE"/>
    <property type="match status" value="2"/>
</dbReference>
<organism evidence="7 8">
    <name type="scientific">Spinacia oleracea</name>
    <name type="common">Spinach</name>
    <dbReference type="NCBI Taxonomy" id="3562"/>
    <lineage>
        <taxon>Eukaryota</taxon>
        <taxon>Viridiplantae</taxon>
        <taxon>Streptophyta</taxon>
        <taxon>Embryophyta</taxon>
        <taxon>Tracheophyta</taxon>
        <taxon>Spermatophyta</taxon>
        <taxon>Magnoliopsida</taxon>
        <taxon>eudicotyledons</taxon>
        <taxon>Gunneridae</taxon>
        <taxon>Pentapetalae</taxon>
        <taxon>Caryophyllales</taxon>
        <taxon>Chenopodiaceae</taxon>
        <taxon>Chenopodioideae</taxon>
        <taxon>Anserineae</taxon>
        <taxon>Spinacia</taxon>
    </lineage>
</organism>
<dbReference type="InterPro" id="IPR017930">
    <property type="entry name" value="Myb_dom"/>
</dbReference>
<evidence type="ECO:0000313" key="7">
    <source>
        <dbReference type="Proteomes" id="UP000813463"/>
    </source>
</evidence>
<accession>A0A9R0JIR4</accession>